<dbReference type="OrthoDB" id="17530at2759"/>
<dbReference type="InterPro" id="IPR024077">
    <property type="entry name" value="Neurolysin/TOP_dom2"/>
</dbReference>
<comment type="similarity">
    <text evidence="1 7">Belongs to the peptidase M3 family.</text>
</comment>
<evidence type="ECO:0000256" key="1">
    <source>
        <dbReference type="ARBA" id="ARBA00006040"/>
    </source>
</evidence>
<dbReference type="Proteomes" id="UP001149090">
    <property type="component" value="Unassembled WGS sequence"/>
</dbReference>
<evidence type="ECO:0000313" key="10">
    <source>
        <dbReference type="Proteomes" id="UP001149090"/>
    </source>
</evidence>
<evidence type="ECO:0000256" key="4">
    <source>
        <dbReference type="ARBA" id="ARBA00022801"/>
    </source>
</evidence>
<dbReference type="Gene3D" id="1.10.1370.10">
    <property type="entry name" value="Neurolysin, domain 3"/>
    <property type="match status" value="1"/>
</dbReference>
<protein>
    <submittedName>
        <fullName evidence="9">Intermediate peptidase</fullName>
    </submittedName>
</protein>
<dbReference type="Pfam" id="PF01432">
    <property type="entry name" value="Peptidase_M3"/>
    <property type="match status" value="1"/>
</dbReference>
<dbReference type="GO" id="GO:0006518">
    <property type="term" value="P:peptide metabolic process"/>
    <property type="evidence" value="ECO:0007669"/>
    <property type="project" value="TreeGrafter"/>
</dbReference>
<evidence type="ECO:0000313" key="9">
    <source>
        <dbReference type="EMBL" id="KAJ5079235.1"/>
    </source>
</evidence>
<gene>
    <name evidence="9" type="ORF">M0811_04256</name>
</gene>
<dbReference type="OMA" id="YNIEPAL"/>
<organism evidence="9 10">
    <name type="scientific">Anaeramoeba ignava</name>
    <name type="common">Anaerobic marine amoeba</name>
    <dbReference type="NCBI Taxonomy" id="1746090"/>
    <lineage>
        <taxon>Eukaryota</taxon>
        <taxon>Metamonada</taxon>
        <taxon>Anaeramoebidae</taxon>
        <taxon>Anaeramoeba</taxon>
    </lineage>
</organism>
<evidence type="ECO:0000259" key="8">
    <source>
        <dbReference type="Pfam" id="PF01432"/>
    </source>
</evidence>
<proteinExistence type="inferred from homology"/>
<evidence type="ECO:0000256" key="5">
    <source>
        <dbReference type="ARBA" id="ARBA00022833"/>
    </source>
</evidence>
<keyword evidence="4 7" id="KW-0378">Hydrolase</keyword>
<keyword evidence="2 7" id="KW-0645">Protease</keyword>
<keyword evidence="10" id="KW-1185">Reference proteome</keyword>
<dbReference type="InterPro" id="IPR024079">
    <property type="entry name" value="MetalloPept_cat_dom_sf"/>
</dbReference>
<evidence type="ECO:0000256" key="3">
    <source>
        <dbReference type="ARBA" id="ARBA00022723"/>
    </source>
</evidence>
<reference evidence="9" key="1">
    <citation type="submission" date="2022-10" db="EMBL/GenBank/DDBJ databases">
        <title>Novel sulphate-reducing endosymbionts in the free-living metamonad Anaeramoeba.</title>
        <authorList>
            <person name="Jerlstrom-Hultqvist J."/>
            <person name="Cepicka I."/>
            <person name="Gallot-Lavallee L."/>
            <person name="Salas-Leiva D."/>
            <person name="Curtis B.A."/>
            <person name="Zahonova K."/>
            <person name="Pipaliya S."/>
            <person name="Dacks J."/>
            <person name="Roger A.J."/>
        </authorList>
    </citation>
    <scope>NUCLEOTIDE SEQUENCE</scope>
    <source>
        <strain evidence="9">BMAN</strain>
    </source>
</reference>
<dbReference type="SUPFAM" id="SSF55486">
    <property type="entry name" value="Metalloproteases ('zincins'), catalytic domain"/>
    <property type="match status" value="1"/>
</dbReference>
<accession>A0A9Q0LXR2</accession>
<feature type="domain" description="Peptidase M3A/M3B catalytic" evidence="8">
    <location>
        <begin position="249"/>
        <end position="686"/>
    </location>
</feature>
<sequence>MKNYFNKIQNNLFKFYPSFLIQNFFHSFKNNPKQESNKFSCLEKPHLIMNCLQNSINKTNNLMDKLIKNGTINLKKTIGNEKQKIEEMENILDLFSQISNSISKIADISQFFQFSHPDKEIQIQSRKCFGISKDFIQKLNLNENLYSILKEVKNQEEFKLLSKENQRVTNLLIEDFEESGICLSQQGKLEMEHIQSKIRDLVFEFNKNIDESIPEIEISEESQNDFLEELKNIESENKQNSKNRIISAFLKSKKEDIRKSVFQSILSTPVENVDVLKSLEKERRNFSKKLGYESYSHLALKNSIMETPENVIQFLEKFANEIEPRVCIEMDWLKKEKEKETKNYNSSSEIQINPWDYEYLSESILLKQFPELSNNSSFSLKKCFVGLKNIIRKQYGIILQDCNVSNEKIWDPKVKKIYALDEKTGELVGICYFDFYNRKNKIFHSGIFPISSGIWNRKLNKKRQIPELVVLFNFLEEENDDAHLTFQQVKILLHEFGHLIHYLLSNVEHHHVSGLRNLSELEEVPSILYEYHLFNWEIVRDLLNNEGNEDVKRITEKIKYSFSRFFAISTQKKVLDSLIDLKIHYKTNFPKSVEEIYQKLMIRYKSKSFKYCYPEIRLRHLCFNPSSHYKYLVSSCIASIIWKRIFGEDAFNKEACNKFKNLFLIKGGSLDSKEILETILIQSKWKKEDLIKGFIEMNLEK</sequence>
<dbReference type="GO" id="GO:0006508">
    <property type="term" value="P:proteolysis"/>
    <property type="evidence" value="ECO:0007669"/>
    <property type="project" value="UniProtKB-KW"/>
</dbReference>
<evidence type="ECO:0000256" key="7">
    <source>
        <dbReference type="RuleBase" id="RU003435"/>
    </source>
</evidence>
<dbReference type="GO" id="GO:0004222">
    <property type="term" value="F:metalloendopeptidase activity"/>
    <property type="evidence" value="ECO:0007669"/>
    <property type="project" value="InterPro"/>
</dbReference>
<evidence type="ECO:0000256" key="2">
    <source>
        <dbReference type="ARBA" id="ARBA00022670"/>
    </source>
</evidence>
<dbReference type="EMBL" id="JAPDFW010000033">
    <property type="protein sequence ID" value="KAJ5079235.1"/>
    <property type="molecule type" value="Genomic_DNA"/>
</dbReference>
<comment type="caution">
    <text evidence="9">The sequence shown here is derived from an EMBL/GenBank/DDBJ whole genome shotgun (WGS) entry which is preliminary data.</text>
</comment>
<name>A0A9Q0LXR2_ANAIG</name>
<dbReference type="AlphaFoldDB" id="A0A9Q0LXR2"/>
<dbReference type="PANTHER" id="PTHR11804:SF79">
    <property type="entry name" value="MITOCHONDRIAL INTERMEDIATE PEPTIDASE"/>
    <property type="match status" value="1"/>
</dbReference>
<keyword evidence="5 7" id="KW-0862">Zinc</keyword>
<dbReference type="Gene3D" id="3.40.390.10">
    <property type="entry name" value="Collagenase (Catalytic Domain)"/>
    <property type="match status" value="1"/>
</dbReference>
<evidence type="ECO:0000256" key="6">
    <source>
        <dbReference type="ARBA" id="ARBA00023049"/>
    </source>
</evidence>
<dbReference type="GO" id="GO:0046872">
    <property type="term" value="F:metal ion binding"/>
    <property type="evidence" value="ECO:0007669"/>
    <property type="project" value="UniProtKB-UniRule"/>
</dbReference>
<dbReference type="InterPro" id="IPR001567">
    <property type="entry name" value="Pept_M3A_M3B_dom"/>
</dbReference>
<comment type="cofactor">
    <cofactor evidence="7">
        <name>Zn(2+)</name>
        <dbReference type="ChEBI" id="CHEBI:29105"/>
    </cofactor>
    <text evidence="7">Binds 1 zinc ion.</text>
</comment>
<keyword evidence="3 7" id="KW-0479">Metal-binding</keyword>
<keyword evidence="6 7" id="KW-0482">Metalloprotease</keyword>
<dbReference type="InterPro" id="IPR045090">
    <property type="entry name" value="Pept_M3A_M3B"/>
</dbReference>
<dbReference type="GO" id="GO:0005739">
    <property type="term" value="C:mitochondrion"/>
    <property type="evidence" value="ECO:0007669"/>
    <property type="project" value="TreeGrafter"/>
</dbReference>
<dbReference type="Gene3D" id="1.10.1370.40">
    <property type="match status" value="1"/>
</dbReference>
<dbReference type="PANTHER" id="PTHR11804">
    <property type="entry name" value="PROTEASE M3 THIMET OLIGOPEPTIDASE-RELATED"/>
    <property type="match status" value="1"/>
</dbReference>